<dbReference type="Gramene" id="HORVU.MOREX.r2.1HG0036610.1">
    <property type="protein sequence ID" value="HORVU.MOREX.r2.1HG0036610.1.CDS.1"/>
    <property type="gene ID" value="HORVU.MOREX.r2.1HG0036610"/>
</dbReference>
<reference evidence="4" key="1">
    <citation type="journal article" date="2012" name="Nature">
        <title>A physical, genetic and functional sequence assembly of the barley genome.</title>
        <authorList>
            <consortium name="The International Barley Genome Sequencing Consortium"/>
            <person name="Mayer K.F."/>
            <person name="Waugh R."/>
            <person name="Brown J.W."/>
            <person name="Schulman A."/>
            <person name="Langridge P."/>
            <person name="Platzer M."/>
            <person name="Fincher G.B."/>
            <person name="Muehlbauer G.J."/>
            <person name="Sato K."/>
            <person name="Close T.J."/>
            <person name="Wise R.P."/>
            <person name="Stein N."/>
        </authorList>
    </citation>
    <scope>NUCLEOTIDE SEQUENCE [LARGE SCALE GENOMIC DNA]</scope>
    <source>
        <strain evidence="4">cv. Morex</strain>
    </source>
</reference>
<dbReference type="Gramene" id="HORVU.MOREX.r3.1HG0046960.1">
    <property type="protein sequence ID" value="HORVU.MOREX.r3.1HG0046960.1.CDS1"/>
    <property type="gene ID" value="HORVU.MOREX.r3.1HG0046960"/>
</dbReference>
<name>A0A8I6WCH2_HORVV</name>
<dbReference type="Pfam" id="PF00564">
    <property type="entry name" value="PB1"/>
    <property type="match status" value="1"/>
</dbReference>
<keyword evidence="4" id="KW-1185">Reference proteome</keyword>
<evidence type="ECO:0000313" key="3">
    <source>
        <dbReference type="EnsemblPlants" id="HORVU.MOREX.r3.1HG0046960.1.CDS1"/>
    </source>
</evidence>
<proteinExistence type="predicted"/>
<dbReference type="PANTHER" id="PTHR31066:SF64">
    <property type="entry name" value="OS04G0284800 PROTEIN"/>
    <property type="match status" value="1"/>
</dbReference>
<dbReference type="AlphaFoldDB" id="A0A8I6WCH2"/>
<accession>A0A8I6WCH2</accession>
<reference evidence="3" key="3">
    <citation type="submission" date="2022-01" db="UniProtKB">
        <authorList>
            <consortium name="EnsemblPlants"/>
        </authorList>
    </citation>
    <scope>IDENTIFICATION</scope>
    <source>
        <strain evidence="3">subsp. vulgare</strain>
    </source>
</reference>
<dbReference type="EnsemblPlants" id="HORVU.MOREX.r3.1HG0046960.1">
    <property type="protein sequence ID" value="HORVU.MOREX.r3.1HG0046960.1.CDS1"/>
    <property type="gene ID" value="HORVU.MOREX.r3.1HG0046960"/>
</dbReference>
<evidence type="ECO:0000259" key="2">
    <source>
        <dbReference type="Pfam" id="PF00564"/>
    </source>
</evidence>
<dbReference type="InterPro" id="IPR000270">
    <property type="entry name" value="PB1_dom"/>
</dbReference>
<dbReference type="Proteomes" id="UP000011116">
    <property type="component" value="Chromosome 1H"/>
</dbReference>
<reference evidence="3" key="2">
    <citation type="submission" date="2020-10" db="EMBL/GenBank/DDBJ databases">
        <authorList>
            <person name="Scholz U."/>
            <person name="Mascher M."/>
            <person name="Fiebig A."/>
        </authorList>
    </citation>
    <scope>NUCLEOTIDE SEQUENCE [LARGE SCALE GENOMIC DNA]</scope>
    <source>
        <strain evidence="3">cv. Morex</strain>
    </source>
</reference>
<sequence>MSPDPALVGRAKGQPIYLGRRQPILLLPSSLRPSTHRIIGKSRKFARRPATARAHGSIMAADRQRCVKLMVSYGGRIERAQGRPPRYVDGEHLLLNVVSSVSPRGFRDLLAARAGFSDFSVKYCYSGEGLDSLCDVDTDEDLRDMLDLVLFRDLQVRLFNDLNLRRFRVYLFRDAAAAAVAPSPTSKALGKPAPMQRSATSPALLPAKATEGLAPPAPSPVRRIATSPNTLWETPTAGAAPSKPPLAPALPRRIASSSLLTADSTEDSTDDTASWTTTTSTSTARATQHTPPHAATFRPVEQSNPVCHVAAFWPAEQSNPVCHAATFRPTEQSNLMCHAAPVILVPVMPQVIIHEPTIFLVPTFSSKAQSYTKSLFT</sequence>
<feature type="compositionally biased region" description="Low complexity" evidence="1">
    <location>
        <begin position="271"/>
        <end position="287"/>
    </location>
</feature>
<protein>
    <recommendedName>
        <fullName evidence="2">PB1 domain-containing protein</fullName>
    </recommendedName>
</protein>
<feature type="region of interest" description="Disordered" evidence="1">
    <location>
        <begin position="258"/>
        <end position="291"/>
    </location>
</feature>
<dbReference type="PANTHER" id="PTHR31066">
    <property type="entry name" value="OS05G0427100 PROTEIN-RELATED"/>
    <property type="match status" value="1"/>
</dbReference>
<evidence type="ECO:0000313" key="4">
    <source>
        <dbReference type="Proteomes" id="UP000011116"/>
    </source>
</evidence>
<organism evidence="3 4">
    <name type="scientific">Hordeum vulgare subsp. vulgare</name>
    <name type="common">Domesticated barley</name>
    <dbReference type="NCBI Taxonomy" id="112509"/>
    <lineage>
        <taxon>Eukaryota</taxon>
        <taxon>Viridiplantae</taxon>
        <taxon>Streptophyta</taxon>
        <taxon>Embryophyta</taxon>
        <taxon>Tracheophyta</taxon>
        <taxon>Spermatophyta</taxon>
        <taxon>Magnoliopsida</taxon>
        <taxon>Liliopsida</taxon>
        <taxon>Poales</taxon>
        <taxon>Poaceae</taxon>
        <taxon>BOP clade</taxon>
        <taxon>Pooideae</taxon>
        <taxon>Triticodae</taxon>
        <taxon>Triticeae</taxon>
        <taxon>Hordeinae</taxon>
        <taxon>Hordeum</taxon>
    </lineage>
</organism>
<evidence type="ECO:0000256" key="1">
    <source>
        <dbReference type="SAM" id="MobiDB-lite"/>
    </source>
</evidence>
<feature type="domain" description="PB1" evidence="2">
    <location>
        <begin position="86"/>
        <end position="149"/>
    </location>
</feature>
<dbReference type="InterPro" id="IPR053198">
    <property type="entry name" value="Gynoecium_Dev_Regulator"/>
</dbReference>